<keyword evidence="2" id="KW-1185">Reference proteome</keyword>
<evidence type="ECO:0000313" key="2">
    <source>
        <dbReference type="Proteomes" id="UP000531251"/>
    </source>
</evidence>
<dbReference type="CDD" id="cd09627">
    <property type="entry name" value="DOMON_murB_like"/>
    <property type="match status" value="1"/>
</dbReference>
<evidence type="ECO:0000313" key="1">
    <source>
        <dbReference type="EMBL" id="NJB98608.1"/>
    </source>
</evidence>
<evidence type="ECO:0008006" key="3">
    <source>
        <dbReference type="Google" id="ProtNLM"/>
    </source>
</evidence>
<gene>
    <name evidence="1" type="ORF">GGR89_002941</name>
</gene>
<dbReference type="RefSeq" id="WP_125976705.1">
    <property type="nucleotide sequence ID" value="NZ_BAAADY010000011.1"/>
</dbReference>
<dbReference type="Proteomes" id="UP000531251">
    <property type="component" value="Unassembled WGS sequence"/>
</dbReference>
<proteinExistence type="predicted"/>
<name>A0A7X5Y0X2_9SPHN</name>
<protein>
    <recommendedName>
        <fullName evidence="3">DOMON-like domain-containing protein</fullName>
    </recommendedName>
</protein>
<accession>A0A7X5Y0X2</accession>
<comment type="caution">
    <text evidence="1">The sequence shown here is derived from an EMBL/GenBank/DDBJ whole genome shotgun (WGS) entry which is preliminary data.</text>
</comment>
<dbReference type="EMBL" id="JAATJB010000009">
    <property type="protein sequence ID" value="NJB98608.1"/>
    <property type="molecule type" value="Genomic_DNA"/>
</dbReference>
<organism evidence="1 2">
    <name type="scientific">Sphingomonas trueperi</name>
    <dbReference type="NCBI Taxonomy" id="53317"/>
    <lineage>
        <taxon>Bacteria</taxon>
        <taxon>Pseudomonadati</taxon>
        <taxon>Pseudomonadota</taxon>
        <taxon>Alphaproteobacteria</taxon>
        <taxon>Sphingomonadales</taxon>
        <taxon>Sphingomonadaceae</taxon>
        <taxon>Sphingomonas</taxon>
    </lineage>
</organism>
<sequence length="146" mass="15732">MLRLTYGIVAAPGALRLPERAPPVRADGLWRTTCLELFVADESPAYREFNFAPSGQWAAYRFTARRDGMAPLAMPEPPAIRLAGQQGETVLSVALPGIGTGPLRLGITAVIEETDGTKSYWALRHGGDAPDFHDPDCFVGELPPAD</sequence>
<reference evidence="1 2" key="1">
    <citation type="submission" date="2020-03" db="EMBL/GenBank/DDBJ databases">
        <title>Genomic Encyclopedia of Type Strains, Phase IV (KMG-IV): sequencing the most valuable type-strain genomes for metagenomic binning, comparative biology and taxonomic classification.</title>
        <authorList>
            <person name="Goeker M."/>
        </authorList>
    </citation>
    <scope>NUCLEOTIDE SEQUENCE [LARGE SCALE GENOMIC DNA]</scope>
    <source>
        <strain evidence="1 2">DSM 7225</strain>
    </source>
</reference>
<dbReference type="AlphaFoldDB" id="A0A7X5Y0X2"/>